<dbReference type="PANTHER" id="PTHR28219:SF1">
    <property type="entry name" value="UPF0642 PROTEIN YBL028C"/>
    <property type="match status" value="1"/>
</dbReference>
<dbReference type="EMBL" id="LT598486">
    <property type="protein sequence ID" value="SCW03687.1"/>
    <property type="molecule type" value="Genomic_DNA"/>
</dbReference>
<feature type="compositionally biased region" description="Basic residues" evidence="1">
    <location>
        <begin position="1"/>
        <end position="17"/>
    </location>
</feature>
<dbReference type="STRING" id="4955.A0A1G4MIF8"/>
<keyword evidence="4" id="KW-1185">Reference proteome</keyword>
<sequence>MAKSLRAKSHLKAKSIKRKNEFQKTVDARAERVANKLKEDLIRQKLEELKNKNGGMELDPSSVDALEAKADTDAMDTDAKKVSTSGWRDARHHNYKKSKKMKAARKKGSFTKF</sequence>
<dbReference type="PANTHER" id="PTHR28219">
    <property type="entry name" value="UPF0642 PROTEIN YBL028C"/>
    <property type="match status" value="1"/>
</dbReference>
<dbReference type="InterPro" id="IPR019434">
    <property type="entry name" value="DUF2423"/>
</dbReference>
<accession>A0A1G4MIF8</accession>
<evidence type="ECO:0000313" key="3">
    <source>
        <dbReference type="EMBL" id="SCW03687.1"/>
    </source>
</evidence>
<gene>
    <name evidence="3" type="ORF">LAFE_0G16006G</name>
</gene>
<proteinExistence type="predicted"/>
<dbReference type="Pfam" id="PF10338">
    <property type="entry name" value="YBL028C_N"/>
    <property type="match status" value="1"/>
</dbReference>
<evidence type="ECO:0000313" key="4">
    <source>
        <dbReference type="Proteomes" id="UP000190831"/>
    </source>
</evidence>
<evidence type="ECO:0000256" key="1">
    <source>
        <dbReference type="SAM" id="MobiDB-lite"/>
    </source>
</evidence>
<reference evidence="3 4" key="1">
    <citation type="submission" date="2016-03" db="EMBL/GenBank/DDBJ databases">
        <authorList>
            <person name="Devillers H."/>
        </authorList>
    </citation>
    <scope>NUCLEOTIDE SEQUENCE [LARGE SCALE GENOMIC DNA]</scope>
    <source>
        <strain evidence="3">CBS 6772</strain>
    </source>
</reference>
<organism evidence="3 4">
    <name type="scientific">Lachancea fermentati</name>
    <name type="common">Zygosaccharomyces fermentati</name>
    <dbReference type="NCBI Taxonomy" id="4955"/>
    <lineage>
        <taxon>Eukaryota</taxon>
        <taxon>Fungi</taxon>
        <taxon>Dikarya</taxon>
        <taxon>Ascomycota</taxon>
        <taxon>Saccharomycotina</taxon>
        <taxon>Saccharomycetes</taxon>
        <taxon>Saccharomycetales</taxon>
        <taxon>Saccharomycetaceae</taxon>
        <taxon>Lachancea</taxon>
    </lineage>
</organism>
<feature type="domain" description="DUF2423" evidence="2">
    <location>
        <begin position="1"/>
        <end position="44"/>
    </location>
</feature>
<dbReference type="OrthoDB" id="4087970at2759"/>
<dbReference type="GO" id="GO:0030687">
    <property type="term" value="C:preribosome, large subunit precursor"/>
    <property type="evidence" value="ECO:0007669"/>
    <property type="project" value="TreeGrafter"/>
</dbReference>
<dbReference type="AlphaFoldDB" id="A0A1G4MIF8"/>
<dbReference type="OMA" id="GWRDARH"/>
<name>A0A1G4MIF8_LACFM</name>
<feature type="compositionally biased region" description="Basic residues" evidence="1">
    <location>
        <begin position="90"/>
        <end position="113"/>
    </location>
</feature>
<feature type="region of interest" description="Disordered" evidence="1">
    <location>
        <begin position="73"/>
        <end position="113"/>
    </location>
</feature>
<protein>
    <submittedName>
        <fullName evidence="3">LAFE_0G16006g1_1</fullName>
    </submittedName>
</protein>
<evidence type="ECO:0000259" key="2">
    <source>
        <dbReference type="Pfam" id="PF10338"/>
    </source>
</evidence>
<feature type="region of interest" description="Disordered" evidence="1">
    <location>
        <begin position="1"/>
        <end position="24"/>
    </location>
</feature>
<dbReference type="Proteomes" id="UP000190831">
    <property type="component" value="Chromosome G"/>
</dbReference>